<protein>
    <submittedName>
        <fullName evidence="3">Uncharacterized protein</fullName>
    </submittedName>
</protein>
<accession>A0A8H7F1P0</accession>
<feature type="region of interest" description="Disordered" evidence="1">
    <location>
        <begin position="197"/>
        <end position="311"/>
    </location>
</feature>
<evidence type="ECO:0000256" key="2">
    <source>
        <dbReference type="SAM" id="Phobius"/>
    </source>
</evidence>
<evidence type="ECO:0000256" key="1">
    <source>
        <dbReference type="SAM" id="MobiDB-lite"/>
    </source>
</evidence>
<evidence type="ECO:0000313" key="3">
    <source>
        <dbReference type="EMBL" id="KAF7773210.1"/>
    </source>
</evidence>
<name>A0A8H7F1P0_AGABI</name>
<dbReference type="AlphaFoldDB" id="A0A8H7F1P0"/>
<keyword evidence="2" id="KW-0472">Membrane</keyword>
<feature type="compositionally biased region" description="Low complexity" evidence="1">
    <location>
        <begin position="240"/>
        <end position="258"/>
    </location>
</feature>
<feature type="transmembrane region" description="Helical" evidence="2">
    <location>
        <begin position="162"/>
        <end position="186"/>
    </location>
</feature>
<proteinExistence type="predicted"/>
<dbReference type="Proteomes" id="UP000629468">
    <property type="component" value="Unassembled WGS sequence"/>
</dbReference>
<evidence type="ECO:0000313" key="4">
    <source>
        <dbReference type="Proteomes" id="UP000629468"/>
    </source>
</evidence>
<comment type="caution">
    <text evidence="3">The sequence shown here is derived from an EMBL/GenBank/DDBJ whole genome shotgun (WGS) entry which is preliminary data.</text>
</comment>
<feature type="transmembrane region" description="Helical" evidence="2">
    <location>
        <begin position="48"/>
        <end position="68"/>
    </location>
</feature>
<keyword evidence="2" id="KW-0812">Transmembrane</keyword>
<gene>
    <name evidence="3" type="ORF">Agabi119p4_5377</name>
</gene>
<feature type="compositionally biased region" description="Basic and acidic residues" evidence="1">
    <location>
        <begin position="262"/>
        <end position="293"/>
    </location>
</feature>
<sequence length="311" mass="34671">MAGSRNQSFDDRDSGHIDYQGNWSRQGTFNATNTGQTGHWPYPMTPTLLLPLILFETFPLKAIAFYYYGMKKARTRFGVCIDCNPKDRHFEIVDAANRTDDGKNPPILLYSQRFSPPGVHEVILRNERDPDTPNNNLLFTVDRFEIEVPAADSQPREVPIGAIVGGTVGGVVGILAIGAIAFFFWWRKKTRRRIRERVGDGGFDPSPITYEPPKPTPMTQMQSTITTAGRKSRAPQNTPLQVLSSPSLSESGLASTSSRPEIPQREVDAGPMDDHRQNNDHDQLLPPEYEHVFESGGGSAPDTHSRPRAKR</sequence>
<dbReference type="EMBL" id="JABXXO010000007">
    <property type="protein sequence ID" value="KAF7773210.1"/>
    <property type="molecule type" value="Genomic_DNA"/>
</dbReference>
<keyword evidence="2" id="KW-1133">Transmembrane helix</keyword>
<feature type="compositionally biased region" description="Polar residues" evidence="1">
    <location>
        <begin position="217"/>
        <end position="239"/>
    </location>
</feature>
<organism evidence="3 4">
    <name type="scientific">Agaricus bisporus var. burnettii</name>
    <dbReference type="NCBI Taxonomy" id="192524"/>
    <lineage>
        <taxon>Eukaryota</taxon>
        <taxon>Fungi</taxon>
        <taxon>Dikarya</taxon>
        <taxon>Basidiomycota</taxon>
        <taxon>Agaricomycotina</taxon>
        <taxon>Agaricomycetes</taxon>
        <taxon>Agaricomycetidae</taxon>
        <taxon>Agaricales</taxon>
        <taxon>Agaricineae</taxon>
        <taxon>Agaricaceae</taxon>
        <taxon>Agaricus</taxon>
    </lineage>
</organism>
<reference evidence="3 4" key="1">
    <citation type="journal article" name="Sci. Rep.">
        <title>Telomere-to-telomere assembled and centromere annotated genomes of the two main subspecies of the button mushroom Agaricus bisporus reveal especially polymorphic chromosome ends.</title>
        <authorList>
            <person name="Sonnenberg A.S.M."/>
            <person name="Sedaghat-Telgerd N."/>
            <person name="Lavrijssen B."/>
            <person name="Ohm R.A."/>
            <person name="Hendrickx P.M."/>
            <person name="Scholtmeijer K."/>
            <person name="Baars J.J.P."/>
            <person name="van Peer A."/>
        </authorList>
    </citation>
    <scope>NUCLEOTIDE SEQUENCE [LARGE SCALE GENOMIC DNA]</scope>
    <source>
        <strain evidence="3 4">H119_p4</strain>
    </source>
</reference>